<evidence type="ECO:0000259" key="3">
    <source>
        <dbReference type="Pfam" id="PF00724"/>
    </source>
</evidence>
<evidence type="ECO:0000256" key="1">
    <source>
        <dbReference type="ARBA" id="ARBA00022630"/>
    </source>
</evidence>
<dbReference type="AlphaFoldDB" id="A0A914DMX6"/>
<dbReference type="GO" id="GO:0016491">
    <property type="term" value="F:oxidoreductase activity"/>
    <property type="evidence" value="ECO:0007669"/>
    <property type="project" value="UniProtKB-KW"/>
</dbReference>
<feature type="domain" description="NADH:flavin oxidoreductase/NADH oxidase N-terminal" evidence="3">
    <location>
        <begin position="29"/>
        <end position="372"/>
    </location>
</feature>
<keyword evidence="2" id="KW-0560">Oxidoreductase</keyword>
<dbReference type="SUPFAM" id="SSF51395">
    <property type="entry name" value="FMN-linked oxidoreductases"/>
    <property type="match status" value="1"/>
</dbReference>
<name>A0A914DMX6_9BILA</name>
<dbReference type="PANTHER" id="PTHR43656">
    <property type="entry name" value="BINDING OXIDOREDUCTASE, PUTATIVE (AFU_ORTHOLOGUE AFUA_2G08260)-RELATED"/>
    <property type="match status" value="1"/>
</dbReference>
<dbReference type="CDD" id="cd04733">
    <property type="entry name" value="OYE_like_2_FMN"/>
    <property type="match status" value="1"/>
</dbReference>
<proteinExistence type="predicted"/>
<organism evidence="4 5">
    <name type="scientific">Acrobeloides nanus</name>
    <dbReference type="NCBI Taxonomy" id="290746"/>
    <lineage>
        <taxon>Eukaryota</taxon>
        <taxon>Metazoa</taxon>
        <taxon>Ecdysozoa</taxon>
        <taxon>Nematoda</taxon>
        <taxon>Chromadorea</taxon>
        <taxon>Rhabditida</taxon>
        <taxon>Tylenchina</taxon>
        <taxon>Cephalobomorpha</taxon>
        <taxon>Cephaloboidea</taxon>
        <taxon>Cephalobidae</taxon>
        <taxon>Acrobeloides</taxon>
    </lineage>
</organism>
<accession>A0A914DMX6</accession>
<dbReference type="InterPro" id="IPR013785">
    <property type="entry name" value="Aldolase_TIM"/>
</dbReference>
<keyword evidence="1" id="KW-0285">Flavoprotein</keyword>
<dbReference type="PANTHER" id="PTHR43656:SF5">
    <property type="entry name" value="NADH:FLAVIN OXIDOREDUCTASE_NADH OXIDASE N-TERMINAL DOMAIN-CONTAINING PROTEIN"/>
    <property type="match status" value="1"/>
</dbReference>
<evidence type="ECO:0000313" key="4">
    <source>
        <dbReference type="Proteomes" id="UP000887540"/>
    </source>
</evidence>
<protein>
    <submittedName>
        <fullName evidence="5">NADH:flavin oxidoreductase/NADH oxidase N-terminal domain-containing protein</fullName>
    </submittedName>
</protein>
<keyword evidence="4" id="KW-1185">Reference proteome</keyword>
<dbReference type="GO" id="GO:0010181">
    <property type="term" value="F:FMN binding"/>
    <property type="evidence" value="ECO:0007669"/>
    <property type="project" value="InterPro"/>
</dbReference>
<evidence type="ECO:0000256" key="2">
    <source>
        <dbReference type="ARBA" id="ARBA00023002"/>
    </source>
</evidence>
<dbReference type="WBParaSite" id="ACRNAN_scaffold3290.g12149.t1">
    <property type="protein sequence ID" value="ACRNAN_scaffold3290.g12149.t1"/>
    <property type="gene ID" value="ACRNAN_scaffold3290.g12149"/>
</dbReference>
<reference evidence="5" key="1">
    <citation type="submission" date="2022-11" db="UniProtKB">
        <authorList>
            <consortium name="WormBaseParasite"/>
        </authorList>
    </citation>
    <scope>IDENTIFICATION</scope>
</reference>
<dbReference type="Pfam" id="PF00724">
    <property type="entry name" value="Oxidored_FMN"/>
    <property type="match status" value="1"/>
</dbReference>
<evidence type="ECO:0000313" key="5">
    <source>
        <dbReference type="WBParaSite" id="ACRNAN_scaffold3290.g12149.t1"/>
    </source>
</evidence>
<sequence length="462" mass="51083">MSHRIPITPSADPAILGEHLNFPTSKRQTRNRFLKAALTEKLCFYDKNQPQKSGIPTKRLINLHSKWAHGGFGVILTGNVAIDWNHPEVPGNTIIDKSLDSEERRTAFKKLAETMKSGGSLAVVQLSHAGRLTPIAINERPFSASDVQMQIPTTSLKAGYGVPIPLTQEQIKTEVIEKFVYAAKFCYESGFDGIELHGAHGYLLSQFISPSTNKRDDRYGGPAENRARLVLEIYKAIRTEIPAETGFIVGIKMNSVEFQDQGLEVDDAVVMCKEFEKHDFDFIELSGGTRGKGNQYIGFQHQKESTRKREAFFIEFANKIKPALTKTIIYLTGGFRTVPGMIDAIQEGVTDGIGLGRPITAEPDLPNKILHHGVQSALISPLEGDSLVGTKLNNSQMWQAGESSCEETNGDPCYGIMDLSTQDASNDYKKALVEYLENFAQKSNNGKIPIVDVFEYKIENGA</sequence>
<dbReference type="Proteomes" id="UP000887540">
    <property type="component" value="Unplaced"/>
</dbReference>
<dbReference type="InterPro" id="IPR051799">
    <property type="entry name" value="NADH_flavin_oxidoreductase"/>
</dbReference>
<dbReference type="InterPro" id="IPR001155">
    <property type="entry name" value="OxRdtase_FMN_N"/>
</dbReference>
<dbReference type="Gene3D" id="3.20.20.70">
    <property type="entry name" value="Aldolase class I"/>
    <property type="match status" value="1"/>
</dbReference>